<sequence>MDNTLPEKTRSNLDGFCDQLEQALGSKFVSGVLYGKLARDINKTADMSVNFMVVLEEISTANLDAVGDALRKSKVQIELLTLSEEDLRSSTDVFPIKFLDIKRTHVIYRGKDVMSQLEISKDNLRLRCEQEIKNLMLRLRLNYVSRKQNSKSIASLLSRIYLSLIRNLGVLVELKSGDVLATNSDIIKGAGKLGIDTVVLHDVEKLRQDNFSHDLEDRKRLLEKVMQCVRDAAAMADKL</sequence>
<dbReference type="AlphaFoldDB" id="A0A381TI37"/>
<name>A0A381TI37_9ZZZZ</name>
<reference evidence="1" key="1">
    <citation type="submission" date="2018-05" db="EMBL/GenBank/DDBJ databases">
        <authorList>
            <person name="Lanie J.A."/>
            <person name="Ng W.-L."/>
            <person name="Kazmierczak K.M."/>
            <person name="Andrzejewski T.M."/>
            <person name="Davidsen T.M."/>
            <person name="Wayne K.J."/>
            <person name="Tettelin H."/>
            <person name="Glass J.I."/>
            <person name="Rusch D."/>
            <person name="Podicherti R."/>
            <person name="Tsui H.-C.T."/>
            <person name="Winkler M.E."/>
        </authorList>
    </citation>
    <scope>NUCLEOTIDE SEQUENCE</scope>
</reference>
<proteinExistence type="predicted"/>
<gene>
    <name evidence="1" type="ORF">METZ01_LOCUS68646</name>
</gene>
<evidence type="ECO:0000313" key="1">
    <source>
        <dbReference type="EMBL" id="SVA15792.1"/>
    </source>
</evidence>
<dbReference type="EMBL" id="UINC01004637">
    <property type="protein sequence ID" value="SVA15792.1"/>
    <property type="molecule type" value="Genomic_DNA"/>
</dbReference>
<accession>A0A381TI37</accession>
<organism evidence="1">
    <name type="scientific">marine metagenome</name>
    <dbReference type="NCBI Taxonomy" id="408172"/>
    <lineage>
        <taxon>unclassified sequences</taxon>
        <taxon>metagenomes</taxon>
        <taxon>ecological metagenomes</taxon>
    </lineage>
</organism>
<protein>
    <submittedName>
        <fullName evidence="1">Uncharacterized protein</fullName>
    </submittedName>
</protein>